<dbReference type="InterPro" id="IPR001781">
    <property type="entry name" value="Znf_LIM"/>
</dbReference>
<dbReference type="InterPro" id="IPR000198">
    <property type="entry name" value="RhoGAP_dom"/>
</dbReference>
<dbReference type="eggNOG" id="KOG1453">
    <property type="taxonomic scope" value="Eukaryota"/>
</dbReference>
<keyword evidence="1" id="KW-0343">GTPase activation</keyword>
<dbReference type="SUPFAM" id="SSF48350">
    <property type="entry name" value="GTPase activation domain, GAP"/>
    <property type="match status" value="1"/>
</dbReference>
<dbReference type="FunFam" id="2.10.110.10:FF:000044">
    <property type="entry name" value="Rho GTPase activator Rga"/>
    <property type="match status" value="1"/>
</dbReference>
<dbReference type="HOGENOM" id="CLU_003874_0_0_1"/>
<dbReference type="CDD" id="cd09395">
    <property type="entry name" value="LIM2_Rga"/>
    <property type="match status" value="1"/>
</dbReference>
<dbReference type="SMART" id="SM00324">
    <property type="entry name" value="RhoGAP"/>
    <property type="match status" value="1"/>
</dbReference>
<keyword evidence="10" id="KW-1185">Reference proteome</keyword>
<feature type="compositionally biased region" description="Polar residues" evidence="6">
    <location>
        <begin position="340"/>
        <end position="351"/>
    </location>
</feature>
<dbReference type="GO" id="GO:0005938">
    <property type="term" value="C:cell cortex"/>
    <property type="evidence" value="ECO:0007669"/>
    <property type="project" value="UniProtKB-ARBA"/>
</dbReference>
<dbReference type="PANTHER" id="PTHR23176:SF128">
    <property type="entry name" value="RHO GTPASE-ACTIVATING PROTEIN RGD1"/>
    <property type="match status" value="1"/>
</dbReference>
<dbReference type="PROSITE" id="PS00478">
    <property type="entry name" value="LIM_DOMAIN_1"/>
    <property type="match status" value="1"/>
</dbReference>
<feature type="compositionally biased region" description="Polar residues" evidence="6">
    <location>
        <begin position="588"/>
        <end position="598"/>
    </location>
</feature>
<dbReference type="SMART" id="SM00132">
    <property type="entry name" value="LIM"/>
    <property type="match status" value="2"/>
</dbReference>
<feature type="compositionally biased region" description="Polar residues" evidence="6">
    <location>
        <begin position="441"/>
        <end position="453"/>
    </location>
</feature>
<dbReference type="PROSITE" id="PS50023">
    <property type="entry name" value="LIM_DOMAIN_2"/>
    <property type="match status" value="1"/>
</dbReference>
<evidence type="ECO:0000256" key="2">
    <source>
        <dbReference type="ARBA" id="ARBA00022723"/>
    </source>
</evidence>
<evidence type="ECO:0000313" key="9">
    <source>
        <dbReference type="EMBL" id="ERF75758.1"/>
    </source>
</evidence>
<dbReference type="Proteomes" id="UP000019373">
    <property type="component" value="Unassembled WGS sequence"/>
</dbReference>
<accession>U1GTM5</accession>
<feature type="domain" description="Rho-GAP" evidence="8">
    <location>
        <begin position="1044"/>
        <end position="1219"/>
    </location>
</feature>
<dbReference type="eggNOG" id="KOG1704">
    <property type="taxonomic scope" value="Eukaryota"/>
</dbReference>
<feature type="compositionally biased region" description="Basic residues" evidence="6">
    <location>
        <begin position="140"/>
        <end position="150"/>
    </location>
</feature>
<keyword evidence="5" id="KW-0175">Coiled coil</keyword>
<dbReference type="AlphaFoldDB" id="U1GTM5"/>
<evidence type="ECO:0000256" key="4">
    <source>
        <dbReference type="PROSITE-ProRule" id="PRU00125"/>
    </source>
</evidence>
<dbReference type="EMBL" id="KE720798">
    <property type="protein sequence ID" value="ERF75758.1"/>
    <property type="molecule type" value="Genomic_DNA"/>
</dbReference>
<dbReference type="OrthoDB" id="79452at2759"/>
<dbReference type="Pfam" id="PF00412">
    <property type="entry name" value="LIM"/>
    <property type="match status" value="1"/>
</dbReference>
<dbReference type="GO" id="GO:0005096">
    <property type="term" value="F:GTPase activator activity"/>
    <property type="evidence" value="ECO:0007669"/>
    <property type="project" value="UniProtKB-KW"/>
</dbReference>
<dbReference type="CDD" id="cd00159">
    <property type="entry name" value="RhoGAP"/>
    <property type="match status" value="1"/>
</dbReference>
<dbReference type="GO" id="GO:0046872">
    <property type="term" value="F:metal ion binding"/>
    <property type="evidence" value="ECO:0007669"/>
    <property type="project" value="UniProtKB-KW"/>
</dbReference>
<feature type="compositionally biased region" description="Polar residues" evidence="6">
    <location>
        <begin position="300"/>
        <end position="311"/>
    </location>
</feature>
<feature type="domain" description="LIM zinc-binding" evidence="7">
    <location>
        <begin position="20"/>
        <end position="82"/>
    </location>
</feature>
<evidence type="ECO:0000259" key="8">
    <source>
        <dbReference type="PROSITE" id="PS50238"/>
    </source>
</evidence>
<organism evidence="9 10">
    <name type="scientific">Endocarpon pusillum (strain Z07020 / HMAS-L-300199)</name>
    <name type="common">Lichen-forming fungus</name>
    <dbReference type="NCBI Taxonomy" id="1263415"/>
    <lineage>
        <taxon>Eukaryota</taxon>
        <taxon>Fungi</taxon>
        <taxon>Dikarya</taxon>
        <taxon>Ascomycota</taxon>
        <taxon>Pezizomycotina</taxon>
        <taxon>Eurotiomycetes</taxon>
        <taxon>Chaetothyriomycetidae</taxon>
        <taxon>Verrucariales</taxon>
        <taxon>Verrucariaceae</taxon>
        <taxon>Endocarpon</taxon>
    </lineage>
</organism>
<feature type="region of interest" description="Disordered" evidence="6">
    <location>
        <begin position="866"/>
        <end position="903"/>
    </location>
</feature>
<protein>
    <submittedName>
        <fullName evidence="9">Uncharacterized protein</fullName>
    </submittedName>
</protein>
<keyword evidence="2 4" id="KW-0479">Metal-binding</keyword>
<feature type="region of interest" description="Disordered" evidence="6">
    <location>
        <begin position="140"/>
        <end position="251"/>
    </location>
</feature>
<sequence length="1224" mass="134932">MMDSPTAYPDSPLDPDEAAYPCKGCGEVLEEGKAFELAGNRWHIDCFRCNTCNTLLDSDANLLLLGDGSLICNNCTYSCSSCSNKIEDLAILTGDQAFCATCFKCRNCKKKIENLRYARTSQGIFCMDCHEALMARRRKRTARNAAHRQKAAANNALLDKSLPSLPPSAAPKSSYSPELETPPSETHSETPTEVPPRLQPRSERRGVPTGLSSERRDVSPANSRSYSRDVLNIPHVPTSRHSSMSQRSEVEGLGGEEFLIPVAFDPTVPAQLSPHPAQNQTQRTERDYFPATKTAEYVARNSSSGTPTSPLASPHIAYQEKGRVPSEEVIDSIKKRREGSFSTNGPATTSPLVGLGVNRPQYATPFKDPQNNRDMASEERFKLQEVPKAKRLGGSARSSKSGPASPPTMAVPSFQGQSHEPEKTSETCGGDVSVVQEPESFLTQNNGASQQLQDYRPTEDGSTDSLKLAQASMIGQLQYPPKRGDSLESSTVSQTIPRKEVPSTLAKTQESPESNQGSSSTSATTNMASGDVSASEKVNGANIEEPRLGGIFDTSLSRKGDSSASKVNGSFVAQRVPPSPPIERTQRRNQSFSTSQSETLKHGSRPTSPGLPRWSAGGDFSISMDEDMARILGGEDSQGHESFLRRVSNSVRHGRSFSDKGIRVSKEQKWPRSPIANNAMNGQDTSRPTTSSSEHRDELAWVKNELRRERQKTMERDQKIAELETALHSTANIKQVNSELREKRSTIVVLDTRKEMVVRELEILTEHIAAAKKSGDPLDLNKMNHAVMRDFAESLQRLKDSFAPQIEDFIQKRNDLMDEVSNLTQMKDKSVQEFEQLSLKNAQLAELNNQLVHQIQELYKASSGAQAEQSRGAPNGLGIYSHHKDRSQISIDSREGRSNTNEMSMVSSGTTLQQEEAEPVSVLQGPQVVSIRKGQPKKFNWKKGGQNVAKGVTKGLKGAFSSTQASYSREMQFTETVPYNSTPPTTDYTNNAMRHGNAEPPRPGFGLFGGNPKLGAKGHQPWKSQSNGSSPALTIDASTTLFGSDLEARAEFEKTFIPFIVRRCIEEVELRGMDIEGIYRKAGGASQVQVIKDGFETSPQQNFDISDPDLDIHAVSSTLKQYFRRLPNPLVTYEVYDKLLETTSISGLPRVHKEVLEFLVFHLKRVVSYEQDNLMTSMNIAVVFAPTIMRPESLAREMTDMQVKNEAVQFLVENCHPIFNGTLR</sequence>
<evidence type="ECO:0000256" key="6">
    <source>
        <dbReference type="SAM" id="MobiDB-lite"/>
    </source>
</evidence>
<dbReference type="PROSITE" id="PS50238">
    <property type="entry name" value="RHOGAP"/>
    <property type="match status" value="1"/>
</dbReference>
<dbReference type="PANTHER" id="PTHR23176">
    <property type="entry name" value="RHO/RAC/CDC GTPASE-ACTIVATING PROTEIN"/>
    <property type="match status" value="1"/>
</dbReference>
<dbReference type="GeneID" id="19236643"/>
<dbReference type="Gene3D" id="2.10.110.10">
    <property type="entry name" value="Cysteine Rich Protein"/>
    <property type="match status" value="2"/>
</dbReference>
<proteinExistence type="predicted"/>
<evidence type="ECO:0000256" key="1">
    <source>
        <dbReference type="ARBA" id="ARBA00022468"/>
    </source>
</evidence>
<feature type="compositionally biased region" description="Polar residues" evidence="6">
    <location>
        <begin position="505"/>
        <end position="517"/>
    </location>
</feature>
<dbReference type="OMA" id="GFERSPQ"/>
<evidence type="ECO:0000256" key="5">
    <source>
        <dbReference type="SAM" id="Coils"/>
    </source>
</evidence>
<dbReference type="CDD" id="cd09394">
    <property type="entry name" value="LIM1_Rga"/>
    <property type="match status" value="1"/>
</dbReference>
<keyword evidence="3 4" id="KW-0862">Zinc</keyword>
<dbReference type="InterPro" id="IPR050729">
    <property type="entry name" value="Rho-GAP"/>
</dbReference>
<feature type="coiled-coil region" evidence="5">
    <location>
        <begin position="806"/>
        <end position="857"/>
    </location>
</feature>
<feature type="region of interest" description="Disordered" evidence="6">
    <location>
        <begin position="298"/>
        <end position="617"/>
    </location>
</feature>
<evidence type="ECO:0000256" key="3">
    <source>
        <dbReference type="ARBA" id="ARBA00022833"/>
    </source>
</evidence>
<dbReference type="InterPro" id="IPR008936">
    <property type="entry name" value="Rho_GTPase_activation_prot"/>
</dbReference>
<gene>
    <name evidence="9" type="ORF">EPUS_01588</name>
</gene>
<feature type="compositionally biased region" description="Polar residues" evidence="6">
    <location>
        <begin position="487"/>
        <end position="496"/>
    </location>
</feature>
<feature type="compositionally biased region" description="Polar residues" evidence="6">
    <location>
        <begin position="675"/>
        <end position="692"/>
    </location>
</feature>
<dbReference type="FunFam" id="1.10.555.10:FF:000043">
    <property type="entry name" value="Rho GTPase activator Rga"/>
    <property type="match status" value="1"/>
</dbReference>
<feature type="compositionally biased region" description="Basic and acidic residues" evidence="6">
    <location>
        <begin position="375"/>
        <end position="388"/>
    </location>
</feature>
<feature type="compositionally biased region" description="Low complexity" evidence="6">
    <location>
        <begin position="151"/>
        <end position="163"/>
    </location>
</feature>
<feature type="compositionally biased region" description="Polar residues" evidence="6">
    <location>
        <begin position="976"/>
        <end position="992"/>
    </location>
</feature>
<feature type="compositionally biased region" description="Low complexity" evidence="6">
    <location>
        <begin position="170"/>
        <end position="192"/>
    </location>
</feature>
<evidence type="ECO:0000259" key="7">
    <source>
        <dbReference type="PROSITE" id="PS50023"/>
    </source>
</evidence>
<evidence type="ECO:0000313" key="10">
    <source>
        <dbReference type="Proteomes" id="UP000019373"/>
    </source>
</evidence>
<feature type="region of interest" description="Disordered" evidence="6">
    <location>
        <begin position="976"/>
        <end position="1001"/>
    </location>
</feature>
<feature type="region of interest" description="Disordered" evidence="6">
    <location>
        <begin position="673"/>
        <end position="697"/>
    </location>
</feature>
<dbReference type="GO" id="GO:0007165">
    <property type="term" value="P:signal transduction"/>
    <property type="evidence" value="ECO:0007669"/>
    <property type="project" value="InterPro"/>
</dbReference>
<keyword evidence="4" id="KW-0440">LIM domain</keyword>
<dbReference type="Pfam" id="PF00620">
    <property type="entry name" value="RhoGAP"/>
    <property type="match status" value="1"/>
</dbReference>
<name>U1GTM5_ENDPU</name>
<dbReference type="RefSeq" id="XP_007786916.1">
    <property type="nucleotide sequence ID" value="XM_007788726.1"/>
</dbReference>
<reference evidence="10" key="1">
    <citation type="journal article" date="2014" name="BMC Genomics">
        <title>Genome characteristics reveal the impact of lichenization on lichen-forming fungus Endocarpon pusillum Hedwig (Verrucariales, Ascomycota).</title>
        <authorList>
            <person name="Wang Y.-Y."/>
            <person name="Liu B."/>
            <person name="Zhang X.-Y."/>
            <person name="Zhou Q.-M."/>
            <person name="Zhang T."/>
            <person name="Li H."/>
            <person name="Yu Y.-F."/>
            <person name="Zhang X.-L."/>
            <person name="Hao X.-Y."/>
            <person name="Wang M."/>
            <person name="Wang L."/>
            <person name="Wei J.-C."/>
        </authorList>
    </citation>
    <scope>NUCLEOTIDE SEQUENCE [LARGE SCALE GENOMIC DNA]</scope>
    <source>
        <strain evidence="10">Z07020 / HMAS-L-300199</strain>
    </source>
</reference>
<dbReference type="Gene3D" id="1.10.555.10">
    <property type="entry name" value="Rho GTPase activation protein"/>
    <property type="match status" value="1"/>
</dbReference>